<organism evidence="9 10">
    <name type="scientific">Eiseniibacteriota bacterium</name>
    <dbReference type="NCBI Taxonomy" id="2212470"/>
    <lineage>
        <taxon>Bacteria</taxon>
        <taxon>Candidatus Eiseniibacteriota</taxon>
    </lineage>
</organism>
<keyword evidence="2 5" id="KW-0545">Nucleotide biosynthesis</keyword>
<feature type="binding site" evidence="5">
    <location>
        <begin position="85"/>
        <end position="88"/>
    </location>
    <ligand>
        <name>AMP</name>
        <dbReference type="ChEBI" id="CHEBI:456215"/>
    </ligand>
</feature>
<comment type="function">
    <text evidence="5">Catalyzes the reversible transfer of the terminal phosphate group between ATP and AMP. Plays an important role in cellular energy homeostasis and in adenine nucleotide metabolism.</text>
</comment>
<keyword evidence="5" id="KW-0963">Cytoplasm</keyword>
<dbReference type="EC" id="2.7.4.3" evidence="5 7"/>
<dbReference type="GO" id="GO:0008270">
    <property type="term" value="F:zinc ion binding"/>
    <property type="evidence" value="ECO:0007669"/>
    <property type="project" value="UniProtKB-UniRule"/>
</dbReference>
<dbReference type="InterPro" id="IPR033690">
    <property type="entry name" value="Adenylat_kinase_CS"/>
</dbReference>
<keyword evidence="5" id="KW-0862">Zinc</keyword>
<dbReference type="InterPro" id="IPR027417">
    <property type="entry name" value="P-loop_NTPase"/>
</dbReference>
<sequence>MRLVLIGAPGCGKGTHSAWIVEARGIPQISTGDILRAAVAAGAPLGREAKGHMDAGRLVPDDLILGLMRERLARPDAGQGFILDGFPRTIPQAEGLDRLLEERGEKLDKVVKIEVARDELVRRLTSRRVCPGCNAVYNLSFRPPRAEGVCDACGGPVVQRDDDTETTVLRRLEVYEAQTAPLVRYYEARGLLGVADGNQGYAEARAQIERLLGAAGDR</sequence>
<keyword evidence="3 5" id="KW-0547">Nucleotide-binding</keyword>
<dbReference type="InterPro" id="IPR007862">
    <property type="entry name" value="Adenylate_kinase_lid-dom"/>
</dbReference>
<dbReference type="GO" id="GO:0005524">
    <property type="term" value="F:ATP binding"/>
    <property type="evidence" value="ECO:0007669"/>
    <property type="project" value="UniProtKB-UniRule"/>
</dbReference>
<feature type="binding site" evidence="5">
    <location>
        <position position="171"/>
    </location>
    <ligand>
        <name>AMP</name>
        <dbReference type="ChEBI" id="CHEBI:456215"/>
    </ligand>
</feature>
<dbReference type="PANTHER" id="PTHR23359">
    <property type="entry name" value="NUCLEOTIDE KINASE"/>
    <property type="match status" value="1"/>
</dbReference>
<feature type="binding site" evidence="5">
    <location>
        <begin position="10"/>
        <end position="15"/>
    </location>
    <ligand>
        <name>ATP</name>
        <dbReference type="ChEBI" id="CHEBI:30616"/>
    </ligand>
</feature>
<comment type="domain">
    <text evidence="5">Consists of three domains, a large central CORE domain and two small peripheral domains, NMPbind and LID, which undergo movements during catalysis. The LID domain closes over the site of phosphoryl transfer upon ATP binding. Assembling and dissambling the active center during each catalytic cycle provides an effective means to prevent ATP hydrolysis. Some bacteria have evolved a zinc-coordinating structure that stabilizes the LID domain.</text>
</comment>
<dbReference type="CDD" id="cd01428">
    <property type="entry name" value="ADK"/>
    <property type="match status" value="1"/>
</dbReference>
<dbReference type="GO" id="GO:0004017">
    <property type="term" value="F:AMP kinase activity"/>
    <property type="evidence" value="ECO:0007669"/>
    <property type="project" value="UniProtKB-UniRule"/>
</dbReference>
<evidence type="ECO:0000256" key="7">
    <source>
        <dbReference type="RuleBase" id="RU003331"/>
    </source>
</evidence>
<feature type="binding site" evidence="5">
    <location>
        <position position="160"/>
    </location>
    <ligand>
        <name>AMP</name>
        <dbReference type="ChEBI" id="CHEBI:456215"/>
    </ligand>
</feature>
<dbReference type="Pfam" id="PF00406">
    <property type="entry name" value="ADK"/>
    <property type="match status" value="1"/>
</dbReference>
<feature type="binding site" evidence="5">
    <location>
        <position position="150"/>
    </location>
    <ligand>
        <name>Zn(2+)</name>
        <dbReference type="ChEBI" id="CHEBI:29105"/>
        <note>structural</note>
    </ligand>
</feature>
<dbReference type="GO" id="GO:0005737">
    <property type="term" value="C:cytoplasm"/>
    <property type="evidence" value="ECO:0007669"/>
    <property type="project" value="UniProtKB-SubCell"/>
</dbReference>
<evidence type="ECO:0000259" key="8">
    <source>
        <dbReference type="Pfam" id="PF05191"/>
    </source>
</evidence>
<dbReference type="Pfam" id="PF05191">
    <property type="entry name" value="ADK_lid"/>
    <property type="match status" value="1"/>
</dbReference>
<feature type="binding site" evidence="5">
    <location>
        <position position="31"/>
    </location>
    <ligand>
        <name>AMP</name>
        <dbReference type="ChEBI" id="CHEBI:456215"/>
    </ligand>
</feature>
<dbReference type="NCBIfam" id="NF001381">
    <property type="entry name" value="PRK00279.1-3"/>
    <property type="match status" value="1"/>
</dbReference>
<evidence type="ECO:0000256" key="3">
    <source>
        <dbReference type="ARBA" id="ARBA00022741"/>
    </source>
</evidence>
<comment type="subunit">
    <text evidence="5 7">Monomer.</text>
</comment>
<feature type="region of interest" description="NMP" evidence="5">
    <location>
        <begin position="30"/>
        <end position="59"/>
    </location>
</feature>
<evidence type="ECO:0000256" key="4">
    <source>
        <dbReference type="ARBA" id="ARBA00022777"/>
    </source>
</evidence>
<dbReference type="InterPro" id="IPR006259">
    <property type="entry name" value="Adenyl_kin_sub"/>
</dbReference>
<dbReference type="HAMAP" id="MF_00235">
    <property type="entry name" value="Adenylate_kinase_Adk"/>
    <property type="match status" value="1"/>
</dbReference>
<gene>
    <name evidence="5" type="primary">adk</name>
    <name evidence="9" type="ORF">FJY75_07215</name>
</gene>
<evidence type="ECO:0000256" key="1">
    <source>
        <dbReference type="ARBA" id="ARBA00022679"/>
    </source>
</evidence>
<comment type="similarity">
    <text evidence="5 6">Belongs to the adenylate kinase family.</text>
</comment>
<protein>
    <recommendedName>
        <fullName evidence="5 7">Adenylate kinase</fullName>
        <shortName evidence="5">AK</shortName>
        <ecNumber evidence="5 7">2.7.4.3</ecNumber>
    </recommendedName>
    <alternativeName>
        <fullName evidence="5">ATP-AMP transphosphorylase</fullName>
    </alternativeName>
    <alternativeName>
        <fullName evidence="5">ATP:AMP phosphotransferase</fullName>
    </alternativeName>
    <alternativeName>
        <fullName evidence="5">Adenylate monophosphate kinase</fullName>
    </alternativeName>
</protein>
<dbReference type="Proteomes" id="UP000748308">
    <property type="component" value="Unassembled WGS sequence"/>
</dbReference>
<comment type="subcellular location">
    <subcellularLocation>
        <location evidence="5 7">Cytoplasm</location>
    </subcellularLocation>
</comment>
<evidence type="ECO:0000313" key="9">
    <source>
        <dbReference type="EMBL" id="MBM3317626.1"/>
    </source>
</evidence>
<dbReference type="InterPro" id="IPR000850">
    <property type="entry name" value="Adenylat/UMP-CMP_kin"/>
</dbReference>
<dbReference type="NCBIfam" id="NF011100">
    <property type="entry name" value="PRK14527.1"/>
    <property type="match status" value="1"/>
</dbReference>
<feature type="binding site" evidence="5">
    <location>
        <begin position="57"/>
        <end position="59"/>
    </location>
    <ligand>
        <name>AMP</name>
        <dbReference type="ChEBI" id="CHEBI:456215"/>
    </ligand>
</feature>
<dbReference type="NCBIfam" id="NF001380">
    <property type="entry name" value="PRK00279.1-2"/>
    <property type="match status" value="1"/>
</dbReference>
<feature type="binding site" evidence="5">
    <location>
        <position position="127"/>
    </location>
    <ligand>
        <name>ATP</name>
        <dbReference type="ChEBI" id="CHEBI:30616"/>
    </ligand>
</feature>
<proteinExistence type="inferred from homology"/>
<evidence type="ECO:0000313" key="10">
    <source>
        <dbReference type="Proteomes" id="UP000748308"/>
    </source>
</evidence>
<accession>A0A938BRA0</accession>
<evidence type="ECO:0000256" key="5">
    <source>
        <dbReference type="HAMAP-Rule" id="MF_00235"/>
    </source>
</evidence>
<dbReference type="EMBL" id="VGIY01000154">
    <property type="protein sequence ID" value="MBM3317626.1"/>
    <property type="molecule type" value="Genomic_DNA"/>
</dbReference>
<feature type="binding site" evidence="5">
    <location>
        <position position="130"/>
    </location>
    <ligand>
        <name>Zn(2+)</name>
        <dbReference type="ChEBI" id="CHEBI:29105"/>
        <note>structural</note>
    </ligand>
</feature>
<dbReference type="FunFam" id="3.40.50.300:FF:000106">
    <property type="entry name" value="Adenylate kinase mitochondrial"/>
    <property type="match status" value="1"/>
</dbReference>
<keyword evidence="4 5" id="KW-0418">Kinase</keyword>
<feature type="binding site" evidence="5">
    <location>
        <position position="92"/>
    </location>
    <ligand>
        <name>AMP</name>
        <dbReference type="ChEBI" id="CHEBI:456215"/>
    </ligand>
</feature>
<evidence type="ECO:0000256" key="6">
    <source>
        <dbReference type="RuleBase" id="RU003330"/>
    </source>
</evidence>
<feature type="binding site" evidence="5">
    <location>
        <position position="133"/>
    </location>
    <ligand>
        <name>Zn(2+)</name>
        <dbReference type="ChEBI" id="CHEBI:29105"/>
        <note>structural</note>
    </ligand>
</feature>
<keyword evidence="5 7" id="KW-0067">ATP-binding</keyword>
<feature type="binding site" evidence="5">
    <location>
        <begin position="136"/>
        <end position="137"/>
    </location>
    <ligand>
        <name>ATP</name>
        <dbReference type="ChEBI" id="CHEBI:30616"/>
    </ligand>
</feature>
<keyword evidence="5" id="KW-0479">Metal-binding</keyword>
<dbReference type="GO" id="GO:0044209">
    <property type="term" value="P:AMP salvage"/>
    <property type="evidence" value="ECO:0007669"/>
    <property type="project" value="UniProtKB-UniRule"/>
</dbReference>
<reference evidence="9" key="1">
    <citation type="submission" date="2019-03" db="EMBL/GenBank/DDBJ databases">
        <title>Lake Tanganyika Metagenome-Assembled Genomes (MAGs).</title>
        <authorList>
            <person name="Tran P."/>
        </authorList>
    </citation>
    <scope>NUCLEOTIDE SEQUENCE</scope>
    <source>
        <strain evidence="9">M_DeepCast_400m_m2_100</strain>
    </source>
</reference>
<comment type="caution">
    <text evidence="9">The sequence shown here is derived from an EMBL/GenBank/DDBJ whole genome shotgun (WGS) entry which is preliminary data.</text>
</comment>
<dbReference type="SUPFAM" id="SSF52540">
    <property type="entry name" value="P-loop containing nucleoside triphosphate hydrolases"/>
    <property type="match status" value="1"/>
</dbReference>
<feature type="region of interest" description="LID" evidence="5">
    <location>
        <begin position="126"/>
        <end position="163"/>
    </location>
</feature>
<feature type="domain" description="Adenylate kinase active site lid" evidence="8">
    <location>
        <begin position="127"/>
        <end position="162"/>
    </location>
</feature>
<feature type="binding site" evidence="5">
    <location>
        <position position="153"/>
    </location>
    <ligand>
        <name>Zn(2+)</name>
        <dbReference type="ChEBI" id="CHEBI:29105"/>
        <note>structural</note>
    </ligand>
</feature>
<dbReference type="AlphaFoldDB" id="A0A938BRA0"/>
<feature type="binding site" evidence="5">
    <location>
        <position position="199"/>
    </location>
    <ligand>
        <name>ATP</name>
        <dbReference type="ChEBI" id="CHEBI:30616"/>
    </ligand>
</feature>
<dbReference type="Gene3D" id="3.40.50.300">
    <property type="entry name" value="P-loop containing nucleotide triphosphate hydrolases"/>
    <property type="match status" value="1"/>
</dbReference>
<name>A0A938BRA0_UNCEI</name>
<dbReference type="PROSITE" id="PS00113">
    <property type="entry name" value="ADENYLATE_KINASE"/>
    <property type="match status" value="1"/>
</dbReference>
<dbReference type="NCBIfam" id="TIGR01351">
    <property type="entry name" value="adk"/>
    <property type="match status" value="1"/>
</dbReference>
<feature type="binding site" evidence="5">
    <location>
        <position position="36"/>
    </location>
    <ligand>
        <name>AMP</name>
        <dbReference type="ChEBI" id="CHEBI:456215"/>
    </ligand>
</feature>
<comment type="catalytic activity">
    <reaction evidence="5 7">
        <text>AMP + ATP = 2 ADP</text>
        <dbReference type="Rhea" id="RHEA:12973"/>
        <dbReference type="ChEBI" id="CHEBI:30616"/>
        <dbReference type="ChEBI" id="CHEBI:456215"/>
        <dbReference type="ChEBI" id="CHEBI:456216"/>
        <dbReference type="EC" id="2.7.4.3"/>
    </reaction>
</comment>
<evidence type="ECO:0000256" key="2">
    <source>
        <dbReference type="ARBA" id="ARBA00022727"/>
    </source>
</evidence>
<dbReference type="PRINTS" id="PR00094">
    <property type="entry name" value="ADENYLTKNASE"/>
</dbReference>
<comment type="pathway">
    <text evidence="5">Purine metabolism; AMP biosynthesis via salvage pathway; AMP from ADP: step 1/1.</text>
</comment>
<keyword evidence="1 5" id="KW-0808">Transferase</keyword>